<comment type="caution">
    <text evidence="1">The sequence shown here is derived from an EMBL/GenBank/DDBJ whole genome shotgun (WGS) entry which is preliminary data.</text>
</comment>
<sequence>TMQVVDIFTKPLKADLFLKFKKTMDINKFEELGLRKGSEVCKCQRLGETISRLISRTYSKEMDDPS</sequence>
<accession>A0AAV1RUP4</accession>
<evidence type="ECO:0000313" key="2">
    <source>
        <dbReference type="Proteomes" id="UP001314170"/>
    </source>
</evidence>
<dbReference type="Proteomes" id="UP001314170">
    <property type="component" value="Unassembled WGS sequence"/>
</dbReference>
<proteinExistence type="predicted"/>
<gene>
    <name evidence="1" type="ORF">DCAF_LOCUS15476</name>
</gene>
<dbReference type="AlphaFoldDB" id="A0AAV1RUP4"/>
<organism evidence="1 2">
    <name type="scientific">Dovyalis caffra</name>
    <dbReference type="NCBI Taxonomy" id="77055"/>
    <lineage>
        <taxon>Eukaryota</taxon>
        <taxon>Viridiplantae</taxon>
        <taxon>Streptophyta</taxon>
        <taxon>Embryophyta</taxon>
        <taxon>Tracheophyta</taxon>
        <taxon>Spermatophyta</taxon>
        <taxon>Magnoliopsida</taxon>
        <taxon>eudicotyledons</taxon>
        <taxon>Gunneridae</taxon>
        <taxon>Pentapetalae</taxon>
        <taxon>rosids</taxon>
        <taxon>fabids</taxon>
        <taxon>Malpighiales</taxon>
        <taxon>Salicaceae</taxon>
        <taxon>Flacourtieae</taxon>
        <taxon>Dovyalis</taxon>
    </lineage>
</organism>
<dbReference type="EMBL" id="CAWUPB010001159">
    <property type="protein sequence ID" value="CAK7340394.1"/>
    <property type="molecule type" value="Genomic_DNA"/>
</dbReference>
<protein>
    <submittedName>
        <fullName evidence="1">Uncharacterized protein</fullName>
    </submittedName>
</protein>
<feature type="non-terminal residue" evidence="1">
    <location>
        <position position="1"/>
    </location>
</feature>
<keyword evidence="2" id="KW-1185">Reference proteome</keyword>
<reference evidence="1 2" key="1">
    <citation type="submission" date="2024-01" db="EMBL/GenBank/DDBJ databases">
        <authorList>
            <person name="Waweru B."/>
        </authorList>
    </citation>
    <scope>NUCLEOTIDE SEQUENCE [LARGE SCALE GENOMIC DNA]</scope>
</reference>
<name>A0AAV1RUP4_9ROSI</name>
<evidence type="ECO:0000313" key="1">
    <source>
        <dbReference type="EMBL" id="CAK7340394.1"/>
    </source>
</evidence>